<protein>
    <submittedName>
        <fullName evidence="3">TraF-like protein</fullName>
    </submittedName>
</protein>
<evidence type="ECO:0000256" key="1">
    <source>
        <dbReference type="SAM" id="MobiDB-lite"/>
    </source>
</evidence>
<feature type="signal peptide" evidence="2">
    <location>
        <begin position="1"/>
        <end position="25"/>
    </location>
</feature>
<evidence type="ECO:0000313" key="4">
    <source>
        <dbReference type="Proteomes" id="UP000023464"/>
    </source>
</evidence>
<feature type="chain" id="PRO_5001506543" evidence="2">
    <location>
        <begin position="26"/>
        <end position="356"/>
    </location>
</feature>
<dbReference type="PATRIC" id="fig|1393736.3.peg.811"/>
<dbReference type="InterPro" id="IPR014111">
    <property type="entry name" value="T4SS_TraF-like"/>
</dbReference>
<dbReference type="AlphaFoldDB" id="A0A022PNR3"/>
<sequence>MRSLCLTNILFTVTICGLLSANAIADNNKSTSKKTESTLAGGQAFVDGKEEGWFWKKSLPEPPKKLPLKEVASQEKKSDEQDKTMEPPTPSTVIAKVNSERKGPVPFTVAWYRENIQKLRDRAIDKPTQENVRAYYLAQRIMLDKASRFTDMARLVTSTDPLIDENNRRSTSTFGAMDQSNEAENNSRIIAKNIGNKAGIFYFFRGKNCTLCVKQASVLNTFNYITGIKIIPVSIDGKPLPGNIMPDWRMDTGQAAKLQITNVPALALAIPPSTTRILSFGPISADQLISRTILVAHDARLITNQQYKSTLPYNDNGYIDSNILKEMPEDYLENANEFIKYIQTKSGYASPVKANK</sequence>
<keyword evidence="4" id="KW-1185">Reference proteome</keyword>
<organism evidence="3 4">
    <name type="scientific">Photorhabdus aegyptia</name>
    <dbReference type="NCBI Taxonomy" id="2805098"/>
    <lineage>
        <taxon>Bacteria</taxon>
        <taxon>Pseudomonadati</taxon>
        <taxon>Pseudomonadota</taxon>
        <taxon>Gammaproteobacteria</taxon>
        <taxon>Enterobacterales</taxon>
        <taxon>Morganellaceae</taxon>
        <taxon>Photorhabdus</taxon>
    </lineage>
</organism>
<accession>A0A022PNR3</accession>
<dbReference type="Proteomes" id="UP000023464">
    <property type="component" value="Unassembled WGS sequence"/>
</dbReference>
<dbReference type="Pfam" id="PF13728">
    <property type="entry name" value="TraF"/>
    <property type="match status" value="1"/>
</dbReference>
<feature type="compositionally biased region" description="Basic and acidic residues" evidence="1">
    <location>
        <begin position="57"/>
        <end position="85"/>
    </location>
</feature>
<feature type="region of interest" description="Disordered" evidence="1">
    <location>
        <begin position="57"/>
        <end position="91"/>
    </location>
</feature>
<dbReference type="InterPro" id="IPR039555">
    <property type="entry name" value="TraF/TrbB"/>
</dbReference>
<dbReference type="RefSeq" id="WP_036776218.1">
    <property type="nucleotide sequence ID" value="NZ_CAWLTM010000106.1"/>
</dbReference>
<proteinExistence type="predicted"/>
<evidence type="ECO:0000256" key="2">
    <source>
        <dbReference type="SAM" id="SignalP"/>
    </source>
</evidence>
<comment type="caution">
    <text evidence="3">The sequence shown here is derived from an EMBL/GenBank/DDBJ whole genome shotgun (WGS) entry which is preliminary data.</text>
</comment>
<gene>
    <name evidence="3" type="ORF">BA1DRAFT_00802</name>
</gene>
<evidence type="ECO:0000313" key="3">
    <source>
        <dbReference type="EMBL" id="EYU16518.1"/>
    </source>
</evidence>
<keyword evidence="2" id="KW-0732">Signal</keyword>
<dbReference type="EMBL" id="JFGV01000009">
    <property type="protein sequence ID" value="EYU16518.1"/>
    <property type="molecule type" value="Genomic_DNA"/>
</dbReference>
<dbReference type="NCBIfam" id="TIGR02740">
    <property type="entry name" value="TraF-like"/>
    <property type="match status" value="1"/>
</dbReference>
<reference evidence="3 4" key="1">
    <citation type="submission" date="2014-03" db="EMBL/GenBank/DDBJ databases">
        <title>Draft Genome of Photorhabdus luminescens BA1, an Egyptian Isolate.</title>
        <authorList>
            <person name="Ghazal S."/>
            <person name="Hurst S.G.IV."/>
            <person name="Morris K."/>
            <person name="Thomas K."/>
            <person name="Tisa L.S."/>
        </authorList>
    </citation>
    <scope>NUCLEOTIDE SEQUENCE [LARGE SCALE GENOMIC DNA]</scope>
    <source>
        <strain evidence="3 4">BA1</strain>
    </source>
</reference>
<name>A0A022PNR3_9GAMM</name>